<comment type="caution">
    <text evidence="10">The sequence shown here is derived from an EMBL/GenBank/DDBJ whole genome shotgun (WGS) entry which is preliminary data.</text>
</comment>
<dbReference type="PANTHER" id="PTHR11061:SF45">
    <property type="match status" value="1"/>
</dbReference>
<dbReference type="Gene3D" id="2.40.50.1070">
    <property type="match status" value="1"/>
</dbReference>
<name>A0A4Y8PW05_9BACL</name>
<organism evidence="10 11">
    <name type="scientific">Paenibacillus athensensis</name>
    <dbReference type="NCBI Taxonomy" id="1967502"/>
    <lineage>
        <taxon>Bacteria</taxon>
        <taxon>Bacillati</taxon>
        <taxon>Bacillota</taxon>
        <taxon>Bacilli</taxon>
        <taxon>Bacillales</taxon>
        <taxon>Paenibacillaceae</taxon>
        <taxon>Paenibacillus</taxon>
    </lineage>
</organism>
<dbReference type="InterPro" id="IPR002792">
    <property type="entry name" value="TRAM_dom"/>
</dbReference>
<feature type="binding site" evidence="6">
    <location>
        <position position="625"/>
    </location>
    <ligand>
        <name>S-adenosyl-L-methionine</name>
        <dbReference type="ChEBI" id="CHEBI:59789"/>
    </ligand>
</feature>
<feature type="compositionally biased region" description="Basic and acidic residues" evidence="8">
    <location>
        <begin position="33"/>
        <end position="45"/>
    </location>
</feature>
<feature type="compositionally biased region" description="Polar residues" evidence="8">
    <location>
        <begin position="76"/>
        <end position="89"/>
    </location>
</feature>
<dbReference type="SUPFAM" id="SSF53335">
    <property type="entry name" value="S-adenosyl-L-methionine-dependent methyltransferases"/>
    <property type="match status" value="1"/>
</dbReference>
<dbReference type="InterPro" id="IPR030391">
    <property type="entry name" value="MeTrfase_TrmA_CS"/>
</dbReference>
<evidence type="ECO:0000256" key="3">
    <source>
        <dbReference type="ARBA" id="ARBA00022679"/>
    </source>
</evidence>
<keyword evidence="1" id="KW-0408">Iron</keyword>
<dbReference type="FunFam" id="2.40.50.1070:FF:000003">
    <property type="entry name" value="23S rRNA (Uracil-5-)-methyltransferase RumA"/>
    <property type="match status" value="1"/>
</dbReference>
<feature type="compositionally biased region" description="Polar residues" evidence="8">
    <location>
        <begin position="148"/>
        <end position="157"/>
    </location>
</feature>
<keyword evidence="1" id="KW-0004">4Fe-4S</keyword>
<evidence type="ECO:0000256" key="7">
    <source>
        <dbReference type="PROSITE-ProRule" id="PRU10015"/>
    </source>
</evidence>
<dbReference type="GO" id="GO:0051539">
    <property type="term" value="F:4 iron, 4 sulfur cluster binding"/>
    <property type="evidence" value="ECO:0007669"/>
    <property type="project" value="UniProtKB-KW"/>
</dbReference>
<keyword evidence="11" id="KW-1185">Reference proteome</keyword>
<feature type="binding site" evidence="6">
    <location>
        <position position="577"/>
    </location>
    <ligand>
        <name>S-adenosyl-L-methionine</name>
        <dbReference type="ChEBI" id="CHEBI:59789"/>
    </ligand>
</feature>
<feature type="compositionally biased region" description="Low complexity" evidence="8">
    <location>
        <begin position="173"/>
        <end position="187"/>
    </location>
</feature>
<dbReference type="PROSITE" id="PS50926">
    <property type="entry name" value="TRAM"/>
    <property type="match status" value="1"/>
</dbReference>
<keyword evidence="2 6" id="KW-0489">Methyltransferase</keyword>
<dbReference type="FunFam" id="3.40.50.150:FF:000009">
    <property type="entry name" value="23S rRNA (Uracil(1939)-C(5))-methyltransferase RlmD"/>
    <property type="match status" value="1"/>
</dbReference>
<evidence type="ECO:0000256" key="1">
    <source>
        <dbReference type="ARBA" id="ARBA00022485"/>
    </source>
</evidence>
<evidence type="ECO:0000313" key="11">
    <source>
        <dbReference type="Proteomes" id="UP000298246"/>
    </source>
</evidence>
<feature type="region of interest" description="Disordered" evidence="8">
    <location>
        <begin position="1"/>
        <end position="232"/>
    </location>
</feature>
<proteinExistence type="inferred from homology"/>
<dbReference type="Pfam" id="PF05958">
    <property type="entry name" value="tRNA_U5-meth_tr"/>
    <property type="match status" value="1"/>
</dbReference>
<feature type="active site" description="Nucleophile" evidence="6">
    <location>
        <position position="652"/>
    </location>
</feature>
<feature type="domain" description="TRAM" evidence="9">
    <location>
        <begin position="245"/>
        <end position="303"/>
    </location>
</feature>
<evidence type="ECO:0000256" key="4">
    <source>
        <dbReference type="ARBA" id="ARBA00022691"/>
    </source>
</evidence>
<dbReference type="PROSITE" id="PS01231">
    <property type="entry name" value="TRMA_2"/>
    <property type="match status" value="1"/>
</dbReference>
<evidence type="ECO:0000256" key="5">
    <source>
        <dbReference type="ARBA" id="ARBA00023014"/>
    </source>
</evidence>
<keyword evidence="4 6" id="KW-0949">S-adenosyl-L-methionine</keyword>
<reference evidence="10 11" key="1">
    <citation type="submission" date="2017-03" db="EMBL/GenBank/DDBJ databases">
        <title>Isolation of Levoglucosan Utilizing Bacteria.</title>
        <authorList>
            <person name="Arya A.S."/>
        </authorList>
    </citation>
    <scope>NUCLEOTIDE SEQUENCE [LARGE SCALE GENOMIC DNA]</scope>
    <source>
        <strain evidence="10 11">MEC069</strain>
    </source>
</reference>
<dbReference type="InterPro" id="IPR012340">
    <property type="entry name" value="NA-bd_OB-fold"/>
</dbReference>
<dbReference type="Pfam" id="PF01938">
    <property type="entry name" value="TRAM"/>
    <property type="match status" value="1"/>
</dbReference>
<feature type="binding site" evidence="6">
    <location>
        <position position="527"/>
    </location>
    <ligand>
        <name>S-adenosyl-L-methionine</name>
        <dbReference type="ChEBI" id="CHEBI:59789"/>
    </ligand>
</feature>
<dbReference type="NCBIfam" id="TIGR00479">
    <property type="entry name" value="rumA"/>
    <property type="match status" value="1"/>
</dbReference>
<dbReference type="GO" id="GO:0070041">
    <property type="term" value="F:rRNA (uridine-C5-)-methyltransferase activity"/>
    <property type="evidence" value="ECO:0007669"/>
    <property type="project" value="TreeGrafter"/>
</dbReference>
<accession>A0A4Y8PW05</accession>
<dbReference type="CDD" id="cd02440">
    <property type="entry name" value="AdoMet_MTases"/>
    <property type="match status" value="1"/>
</dbReference>
<evidence type="ECO:0000259" key="9">
    <source>
        <dbReference type="PROSITE" id="PS50926"/>
    </source>
</evidence>
<dbReference type="InterPro" id="IPR030390">
    <property type="entry name" value="MeTrfase_TrmA_AS"/>
</dbReference>
<protein>
    <submittedName>
        <fullName evidence="10">23S rRNA (Uracil(1939)-C(5))-methyltransferase RlmD</fullName>
    </submittedName>
</protein>
<dbReference type="GO" id="GO:0070475">
    <property type="term" value="P:rRNA base methylation"/>
    <property type="evidence" value="ECO:0007669"/>
    <property type="project" value="TreeGrafter"/>
</dbReference>
<evidence type="ECO:0000313" key="10">
    <source>
        <dbReference type="EMBL" id="TFE85168.1"/>
    </source>
</evidence>
<dbReference type="SUPFAM" id="SSF50249">
    <property type="entry name" value="Nucleic acid-binding proteins"/>
    <property type="match status" value="1"/>
</dbReference>
<evidence type="ECO:0000256" key="2">
    <source>
        <dbReference type="ARBA" id="ARBA00022603"/>
    </source>
</evidence>
<comment type="similarity">
    <text evidence="6">Belongs to the class I-like SAM-binding methyltransferase superfamily. RNA M5U methyltransferase family.</text>
</comment>
<dbReference type="PROSITE" id="PS51687">
    <property type="entry name" value="SAM_MT_RNA_M5U"/>
    <property type="match status" value="1"/>
</dbReference>
<dbReference type="PANTHER" id="PTHR11061">
    <property type="entry name" value="RNA M5U METHYLTRANSFERASE"/>
    <property type="match status" value="1"/>
</dbReference>
<feature type="compositionally biased region" description="Basic and acidic residues" evidence="8">
    <location>
        <begin position="191"/>
        <end position="201"/>
    </location>
</feature>
<keyword evidence="3 6" id="KW-0808">Transferase</keyword>
<feature type="compositionally biased region" description="Basic and acidic residues" evidence="8">
    <location>
        <begin position="63"/>
        <end position="74"/>
    </location>
</feature>
<evidence type="ECO:0000256" key="6">
    <source>
        <dbReference type="PROSITE-ProRule" id="PRU01024"/>
    </source>
</evidence>
<keyword evidence="5" id="KW-0411">Iron-sulfur</keyword>
<dbReference type="Gene3D" id="2.40.50.140">
    <property type="entry name" value="Nucleic acid-binding proteins"/>
    <property type="match status" value="1"/>
</dbReference>
<dbReference type="AlphaFoldDB" id="A0A4Y8PW05"/>
<gene>
    <name evidence="10" type="ORF">B5M42_18140</name>
</gene>
<dbReference type="PROSITE" id="PS01230">
    <property type="entry name" value="TRMA_1"/>
    <property type="match status" value="1"/>
</dbReference>
<dbReference type="InterPro" id="IPR029063">
    <property type="entry name" value="SAM-dependent_MTases_sf"/>
</dbReference>
<feature type="compositionally biased region" description="Polar residues" evidence="8">
    <location>
        <begin position="47"/>
        <end position="57"/>
    </location>
</feature>
<dbReference type="Proteomes" id="UP000298246">
    <property type="component" value="Unassembled WGS sequence"/>
</dbReference>
<keyword evidence="1" id="KW-0479">Metal-binding</keyword>
<dbReference type="Gene3D" id="3.40.50.150">
    <property type="entry name" value="Vaccinia Virus protein VP39"/>
    <property type="match status" value="1"/>
</dbReference>
<dbReference type="OrthoDB" id="9804590at2"/>
<dbReference type="InterPro" id="IPR010280">
    <property type="entry name" value="U5_MeTrfase_fam"/>
</dbReference>
<dbReference type="FunFam" id="2.40.50.140:FF:000097">
    <property type="entry name" value="23S rRNA (uracil(1939)-C(5))-methyltransferase RlmD"/>
    <property type="match status" value="1"/>
</dbReference>
<feature type="binding site" evidence="6">
    <location>
        <position position="556"/>
    </location>
    <ligand>
        <name>S-adenosyl-L-methionine</name>
        <dbReference type="ChEBI" id="CHEBI:59789"/>
    </ligand>
</feature>
<evidence type="ECO:0000256" key="8">
    <source>
        <dbReference type="SAM" id="MobiDB-lite"/>
    </source>
</evidence>
<dbReference type="EMBL" id="MYFO01000028">
    <property type="protein sequence ID" value="TFE85168.1"/>
    <property type="molecule type" value="Genomic_DNA"/>
</dbReference>
<feature type="compositionally biased region" description="Basic and acidic residues" evidence="8">
    <location>
        <begin position="120"/>
        <end position="133"/>
    </location>
</feature>
<feature type="active site" evidence="7">
    <location>
        <position position="652"/>
    </location>
</feature>
<sequence length="702" mass="76284">MGTRPEAAGPTGQDRSGAAQKRGATARTNPQARLRDEESTRRDRSGAAQQRGATARTSPGARPGDEESTRRDRSGAAQQREATARTNPQARPGGAGASEVRAGKSTVGKSQAGANGAQPERGRNERSGHREKNTPGYSQDGEAVQAPFSRNRTTQNAAPRDGQPLAQTNKPVGRSARQQQAGARGASLHANRQDEQTRQSERSSSSPSYRNNAKPVARQRDFAGSDSGKASVDKAPIANISTAEEIKVGDIIAVTIKRIGINGEGVGYFRRKTIFVPGALPGEVVRAKAVKVESSYIQGALTHIEKSSPDRVAPPCPVYLECGGCQLQHLSYAGQLAAKEALVREAFERYTGIRELPLRPILGMDEPWSYRNKAQLQVGRQNGRTITGLYAAGTHRLVDISGCPIQHPGLNRVMREVSRIADELGVPVYDERKRSGVLRTVVARIGWRSQQVQLTLVTASAELPQREALVRRIRQALPEVVTLAQNVHPGTDSLIFGDETKILWGRDQLDEELGELRFALSPRAFFQLNPSQTVKLYDAVKEAAALTGRETVVDAYCGTGTIGLWLAPMASEVRGIELIEDAVADARRNAQRSGLGNARFYADRAERLLPQWVREGFHPDVVVVDPPRTGCEAALLGALVDAKPQRLVYVSCNPSTLAKDCKTLLEGGYRLEWVQPVDMFPQTAHVECVVKLRLENIENAQL</sequence>